<evidence type="ECO:0000256" key="2">
    <source>
        <dbReference type="ARBA" id="ARBA00022679"/>
    </source>
</evidence>
<reference evidence="3" key="1">
    <citation type="submission" date="2015-08" db="EMBL/GenBank/DDBJ databases">
        <authorList>
            <person name="Babu N.S."/>
            <person name="Beckwith C.J."/>
            <person name="Beseler K.G."/>
            <person name="Brison A."/>
            <person name="Carone J.V."/>
            <person name="Caskin T.P."/>
            <person name="Diamond M."/>
            <person name="Durham M.E."/>
            <person name="Foxe J.M."/>
            <person name="Go M."/>
            <person name="Henderson B.A."/>
            <person name="Jones I.B."/>
            <person name="McGettigan J.A."/>
            <person name="Micheletti S.J."/>
            <person name="Nasrallah M.E."/>
            <person name="Ortiz D."/>
            <person name="Piller C.R."/>
            <person name="Privatt S.R."/>
            <person name="Schneider S.L."/>
            <person name="Sharp S."/>
            <person name="Smith T.C."/>
            <person name="Stanton J.D."/>
            <person name="Ullery H.E."/>
            <person name="Wilson R.J."/>
            <person name="Serrano M.G."/>
            <person name="Buck G."/>
            <person name="Lee V."/>
            <person name="Wang Y."/>
            <person name="Carvalho R."/>
            <person name="Voegtly L."/>
            <person name="Shi R."/>
            <person name="Duckworth R."/>
            <person name="Johnson A."/>
            <person name="Loviza R."/>
            <person name="Walstead R."/>
            <person name="Shah Z."/>
            <person name="Kiflezghi M."/>
            <person name="Wade K."/>
            <person name="Ball S.L."/>
            <person name="Bradley K.W."/>
            <person name="Asai D.J."/>
            <person name="Bowman C.A."/>
            <person name="Russell D.A."/>
            <person name="Pope W.H."/>
            <person name="Jacobs-Sera D."/>
            <person name="Hendrix R.W."/>
            <person name="Hatfull G.F."/>
        </authorList>
    </citation>
    <scope>NUCLEOTIDE SEQUENCE</scope>
    <source>
        <strain evidence="3">WAC2288</strain>
    </source>
</reference>
<dbReference type="InterPro" id="IPR050481">
    <property type="entry name" value="UDP-glycosyltransf_plant"/>
</dbReference>
<dbReference type="InterPro" id="IPR002213">
    <property type="entry name" value="UDP_glucos_trans"/>
</dbReference>
<protein>
    <submittedName>
        <fullName evidence="3">Glycosyltransferase</fullName>
    </submittedName>
</protein>
<accession>A0A1I9J5K0</accession>
<dbReference type="EMBL" id="KJ159185">
    <property type="protein sequence ID" value="AKA59081.1"/>
    <property type="molecule type" value="Genomic_DNA"/>
</dbReference>
<dbReference type="Pfam" id="PF00201">
    <property type="entry name" value="UDPGT"/>
    <property type="match status" value="1"/>
</dbReference>
<dbReference type="CDD" id="cd03784">
    <property type="entry name" value="GT1_Gtf-like"/>
    <property type="match status" value="1"/>
</dbReference>
<dbReference type="InterPro" id="IPR006326">
    <property type="entry name" value="UDPGT_MGT-like"/>
</dbReference>
<evidence type="ECO:0000256" key="1">
    <source>
        <dbReference type="ARBA" id="ARBA00009995"/>
    </source>
</evidence>
<dbReference type="PANTHER" id="PTHR48049:SF132">
    <property type="entry name" value="GLYCOSYLTRANSFERASE"/>
    <property type="match status" value="1"/>
</dbReference>
<name>A0A1I9J5K0_9ACTN</name>
<organism evidence="3">
    <name type="scientific">Streptomyces sp. WAC2288</name>
    <dbReference type="NCBI Taxonomy" id="1582798"/>
    <lineage>
        <taxon>Bacteria</taxon>
        <taxon>Bacillati</taxon>
        <taxon>Actinomycetota</taxon>
        <taxon>Actinomycetes</taxon>
        <taxon>Kitasatosporales</taxon>
        <taxon>Streptomycetaceae</taxon>
        <taxon>Streptomyces</taxon>
    </lineage>
</organism>
<reference evidence="3" key="2">
    <citation type="journal article" date="2016" name="Cell Chem. Biol.">
        <title>Discovery of Ibomycin, a Complex Macrolactone that Exerts Antifungal Activity by Impeding Endocytic Trafficking and Membrane Function.</title>
        <authorList>
            <person name="Robbins N."/>
            <person name="Spitzer M."/>
            <person name="Wang W."/>
            <person name="Waglechner N."/>
            <person name="Patel D.J."/>
            <person name="O'Brien J.S."/>
            <person name="Ejim L."/>
            <person name="Ejim O."/>
            <person name="Tyers M."/>
            <person name="Wright G.D."/>
        </authorList>
    </citation>
    <scope>NUCLEOTIDE SEQUENCE</scope>
    <source>
        <strain evidence="3">WAC2288</strain>
    </source>
</reference>
<dbReference type="AlphaFoldDB" id="A0A1I9J5K0"/>
<sequence>MFTFPAYAHIAPALPTLAELVRRGHRVSCFVAERFTEMVTAVGVDPVVYPSAFPWSDGIRGDGLEGMLHFFTEGHAPLRTAVELFRHDPPDLLAHDLAASEAARLLARERGVPVVQLCCTFASSADFSMTERQFAESTAPPPETPITADHPQIVAFLERRAALLRECGMVDLPLDGFGAEHGPNVVFLPKAFQIAPETFDDRFTFIGPALPAPPPANEGWRPPGGGRRVALLSLGSSYTPDQSSFLRFCAQALAEDDWHVVTTLGNRTRPEELGDLPRTVEIHPWLNHAEVLRHASVFVTHSGMGSVMESLDHGVPMVLVPFHEEQRVIAQQAQDLGLGRKLLRETISPDALRAAAEEAATSPRVRDAVASMRRQVRGCGGAALGADVIESLLDPARTPIPSRK</sequence>
<dbReference type="GO" id="GO:0035251">
    <property type="term" value="F:UDP-glucosyltransferase activity"/>
    <property type="evidence" value="ECO:0007669"/>
    <property type="project" value="InterPro"/>
</dbReference>
<evidence type="ECO:0000313" key="3">
    <source>
        <dbReference type="EMBL" id="AKA59081.1"/>
    </source>
</evidence>
<dbReference type="SUPFAM" id="SSF53756">
    <property type="entry name" value="UDP-Glycosyltransferase/glycogen phosphorylase"/>
    <property type="match status" value="1"/>
</dbReference>
<comment type="similarity">
    <text evidence="1">Belongs to the UDP-glycosyltransferase family.</text>
</comment>
<dbReference type="Gene3D" id="3.40.50.2000">
    <property type="entry name" value="Glycogen Phosphorylase B"/>
    <property type="match status" value="2"/>
</dbReference>
<proteinExistence type="inferred from homology"/>
<dbReference type="GO" id="GO:0017000">
    <property type="term" value="P:antibiotic biosynthetic process"/>
    <property type="evidence" value="ECO:0007669"/>
    <property type="project" value="UniProtKB-ARBA"/>
</dbReference>
<dbReference type="PANTHER" id="PTHR48049">
    <property type="entry name" value="GLYCOSYLTRANSFERASE"/>
    <property type="match status" value="1"/>
</dbReference>
<keyword evidence="2 3" id="KW-0808">Transferase</keyword>
<dbReference type="FunFam" id="3.40.50.2000:FF:000072">
    <property type="entry name" value="Glycosyl transferase"/>
    <property type="match status" value="1"/>
</dbReference>
<dbReference type="NCBIfam" id="TIGR01426">
    <property type="entry name" value="MGT"/>
    <property type="match status" value="1"/>
</dbReference>